<evidence type="ECO:0000256" key="2">
    <source>
        <dbReference type="SAM" id="Phobius"/>
    </source>
</evidence>
<proteinExistence type="predicted"/>
<keyword evidence="2" id="KW-0472">Membrane</keyword>
<feature type="transmembrane region" description="Helical" evidence="2">
    <location>
        <begin position="6"/>
        <end position="29"/>
    </location>
</feature>
<protein>
    <submittedName>
        <fullName evidence="3">Uncharacterized protein</fullName>
    </submittedName>
</protein>
<keyword evidence="2" id="KW-1133">Transmembrane helix</keyword>
<keyword evidence="2" id="KW-0812">Transmembrane</keyword>
<organism evidence="3">
    <name type="scientific">Rhizophora mucronata</name>
    <name type="common">Asiatic mangrove</name>
    <dbReference type="NCBI Taxonomy" id="61149"/>
    <lineage>
        <taxon>Eukaryota</taxon>
        <taxon>Viridiplantae</taxon>
        <taxon>Streptophyta</taxon>
        <taxon>Embryophyta</taxon>
        <taxon>Tracheophyta</taxon>
        <taxon>Spermatophyta</taxon>
        <taxon>Magnoliopsida</taxon>
        <taxon>eudicotyledons</taxon>
        <taxon>Gunneridae</taxon>
        <taxon>Pentapetalae</taxon>
        <taxon>rosids</taxon>
        <taxon>fabids</taxon>
        <taxon>Malpighiales</taxon>
        <taxon>Rhizophoraceae</taxon>
        <taxon>Rhizophora</taxon>
    </lineage>
</organism>
<sequence length="95" mass="11092">MYVCIYLSLYLSIYLSVYLPTYASVLVGARVYDDDEKKGEDEPPGREGNSRFTTTPTYRRRSDKKWMVRIDSEDPNYSVGSNFLAPLVQRPFFKF</sequence>
<feature type="compositionally biased region" description="Basic and acidic residues" evidence="1">
    <location>
        <begin position="35"/>
        <end position="49"/>
    </location>
</feature>
<feature type="region of interest" description="Disordered" evidence="1">
    <location>
        <begin position="35"/>
        <end position="58"/>
    </location>
</feature>
<name>A0A2P2MSD9_RHIMU</name>
<evidence type="ECO:0000313" key="3">
    <source>
        <dbReference type="EMBL" id="MBX33118.1"/>
    </source>
</evidence>
<dbReference type="AlphaFoldDB" id="A0A2P2MSD9"/>
<evidence type="ECO:0000256" key="1">
    <source>
        <dbReference type="SAM" id="MobiDB-lite"/>
    </source>
</evidence>
<reference evidence="3" key="1">
    <citation type="submission" date="2018-02" db="EMBL/GenBank/DDBJ databases">
        <title>Rhizophora mucronata_Transcriptome.</title>
        <authorList>
            <person name="Meera S.P."/>
            <person name="Sreeshan A."/>
            <person name="Augustine A."/>
        </authorList>
    </citation>
    <scope>NUCLEOTIDE SEQUENCE</scope>
    <source>
        <tissue evidence="3">Leaf</tissue>
    </source>
</reference>
<dbReference type="EMBL" id="GGEC01052634">
    <property type="protein sequence ID" value="MBX33118.1"/>
    <property type="molecule type" value="Transcribed_RNA"/>
</dbReference>
<accession>A0A2P2MSD9</accession>